<feature type="transmembrane region" description="Helical" evidence="7">
    <location>
        <begin position="60"/>
        <end position="82"/>
    </location>
</feature>
<evidence type="ECO:0000313" key="10">
    <source>
        <dbReference type="Proteomes" id="UP001396898"/>
    </source>
</evidence>
<evidence type="ECO:0000256" key="2">
    <source>
        <dbReference type="ARBA" id="ARBA00022692"/>
    </source>
</evidence>
<keyword evidence="3 7" id="KW-1133">Transmembrane helix</keyword>
<keyword evidence="10" id="KW-1185">Reference proteome</keyword>
<dbReference type="PANTHER" id="PTHR33048:SF47">
    <property type="entry name" value="INTEGRAL MEMBRANE PROTEIN-RELATED"/>
    <property type="match status" value="1"/>
</dbReference>
<comment type="similarity">
    <text evidence="5">Belongs to the SAT4 family.</text>
</comment>
<dbReference type="InterPro" id="IPR052337">
    <property type="entry name" value="SAT4-like"/>
</dbReference>
<dbReference type="PANTHER" id="PTHR33048">
    <property type="entry name" value="PTH11-LIKE INTEGRAL MEMBRANE PROTEIN (AFU_ORTHOLOGUE AFUA_5G11245)"/>
    <property type="match status" value="1"/>
</dbReference>
<evidence type="ECO:0000259" key="8">
    <source>
        <dbReference type="Pfam" id="PF20684"/>
    </source>
</evidence>
<sequence length="411" mass="43325">MEASNRVTMAEEFIDHSLDGQGRGKEIIAILSVFSALSSIVVALRIYTRASILRSFGTDDAIIIVALILTIGSAVAIGLVLLRLHHPLQRRLVPDQGLDPAPVPAHLHAETDTVDGGRSAHLHPGLDGDALGAAATGVLPGGQVLEPSLPGTCVDQLAVWYVMAGVNIITDFAIFIIPLPVIKSLQLPTKQKMLLVVVFGLGLFTCVISCLRIRTLKMASLTKDPNWDNTDAALWSFIELCIGVLTSSLPTLRPLIAAALPRQFGSSGRRGYQDYSGGAYGTSRSRALSVGGLGGSMGTRKNGGGGLPKSSTASDSLEELHQYKYGRDDKDLERAIGGGDATPGYSVNVSCDHDTFEMQRPGAAVVTPQSPLSSGAKRSRSQNKSSSGGGNGIVATTTVTREYEPSIRNVV</sequence>
<dbReference type="Pfam" id="PF20684">
    <property type="entry name" value="Fung_rhodopsin"/>
    <property type="match status" value="1"/>
</dbReference>
<accession>A0ABR1RVP7</accession>
<dbReference type="EMBL" id="JAQQWI010000010">
    <property type="protein sequence ID" value="KAK8018957.1"/>
    <property type="molecule type" value="Genomic_DNA"/>
</dbReference>
<evidence type="ECO:0000256" key="5">
    <source>
        <dbReference type="ARBA" id="ARBA00038359"/>
    </source>
</evidence>
<feature type="transmembrane region" description="Helical" evidence="7">
    <location>
        <begin position="27"/>
        <end position="48"/>
    </location>
</feature>
<organism evidence="9 10">
    <name type="scientific">Apiospora marii</name>
    <dbReference type="NCBI Taxonomy" id="335849"/>
    <lineage>
        <taxon>Eukaryota</taxon>
        <taxon>Fungi</taxon>
        <taxon>Dikarya</taxon>
        <taxon>Ascomycota</taxon>
        <taxon>Pezizomycotina</taxon>
        <taxon>Sordariomycetes</taxon>
        <taxon>Xylariomycetidae</taxon>
        <taxon>Amphisphaeriales</taxon>
        <taxon>Apiosporaceae</taxon>
        <taxon>Apiospora</taxon>
    </lineage>
</organism>
<gene>
    <name evidence="9" type="ORF">PG991_008147</name>
</gene>
<comment type="subcellular location">
    <subcellularLocation>
        <location evidence="1">Membrane</location>
        <topology evidence="1">Multi-pass membrane protein</topology>
    </subcellularLocation>
</comment>
<feature type="compositionally biased region" description="Gly residues" evidence="6">
    <location>
        <begin position="291"/>
        <end position="307"/>
    </location>
</feature>
<evidence type="ECO:0000256" key="7">
    <source>
        <dbReference type="SAM" id="Phobius"/>
    </source>
</evidence>
<evidence type="ECO:0000256" key="6">
    <source>
        <dbReference type="SAM" id="MobiDB-lite"/>
    </source>
</evidence>
<dbReference type="InterPro" id="IPR049326">
    <property type="entry name" value="Rhodopsin_dom_fungi"/>
</dbReference>
<feature type="transmembrane region" description="Helical" evidence="7">
    <location>
        <begin position="194"/>
        <end position="214"/>
    </location>
</feature>
<name>A0ABR1RVP7_9PEZI</name>
<feature type="domain" description="Rhodopsin" evidence="8">
    <location>
        <begin position="146"/>
        <end position="257"/>
    </location>
</feature>
<evidence type="ECO:0000256" key="1">
    <source>
        <dbReference type="ARBA" id="ARBA00004141"/>
    </source>
</evidence>
<evidence type="ECO:0000256" key="3">
    <source>
        <dbReference type="ARBA" id="ARBA00022989"/>
    </source>
</evidence>
<feature type="transmembrane region" description="Helical" evidence="7">
    <location>
        <begin position="158"/>
        <end position="182"/>
    </location>
</feature>
<comment type="caution">
    <text evidence="9">The sequence shown here is derived from an EMBL/GenBank/DDBJ whole genome shotgun (WGS) entry which is preliminary data.</text>
</comment>
<evidence type="ECO:0000313" key="9">
    <source>
        <dbReference type="EMBL" id="KAK8018957.1"/>
    </source>
</evidence>
<protein>
    <recommendedName>
        <fullName evidence="8">Rhodopsin domain-containing protein</fullName>
    </recommendedName>
</protein>
<feature type="region of interest" description="Disordered" evidence="6">
    <location>
        <begin position="291"/>
        <end position="315"/>
    </location>
</feature>
<dbReference type="Proteomes" id="UP001396898">
    <property type="component" value="Unassembled WGS sequence"/>
</dbReference>
<keyword evidence="2 7" id="KW-0812">Transmembrane</keyword>
<evidence type="ECO:0000256" key="4">
    <source>
        <dbReference type="ARBA" id="ARBA00023136"/>
    </source>
</evidence>
<keyword evidence="4 7" id="KW-0472">Membrane</keyword>
<reference evidence="9 10" key="1">
    <citation type="submission" date="2023-01" db="EMBL/GenBank/DDBJ databases">
        <title>Analysis of 21 Apiospora genomes using comparative genomics revels a genus with tremendous synthesis potential of carbohydrate active enzymes and secondary metabolites.</title>
        <authorList>
            <person name="Sorensen T."/>
        </authorList>
    </citation>
    <scope>NUCLEOTIDE SEQUENCE [LARGE SCALE GENOMIC DNA]</scope>
    <source>
        <strain evidence="9 10">CBS 20057</strain>
    </source>
</reference>
<feature type="region of interest" description="Disordered" evidence="6">
    <location>
        <begin position="362"/>
        <end position="411"/>
    </location>
</feature>
<proteinExistence type="inferred from homology"/>